<sequence length="76" mass="8354">MWNCIPPAAHFRQSSLRGNIWEISETSLKVLSSSHGPVKRKRGSCKIYSGNGTVMHAFSVAKRVFLVTKNFAFGAG</sequence>
<name>A0AAV4V4W4_9ARAC</name>
<feature type="non-terminal residue" evidence="1">
    <location>
        <position position="76"/>
    </location>
</feature>
<evidence type="ECO:0000313" key="2">
    <source>
        <dbReference type="Proteomes" id="UP001054837"/>
    </source>
</evidence>
<accession>A0AAV4V4W4</accession>
<dbReference type="AlphaFoldDB" id="A0AAV4V4W4"/>
<organism evidence="1 2">
    <name type="scientific">Caerostris darwini</name>
    <dbReference type="NCBI Taxonomy" id="1538125"/>
    <lineage>
        <taxon>Eukaryota</taxon>
        <taxon>Metazoa</taxon>
        <taxon>Ecdysozoa</taxon>
        <taxon>Arthropoda</taxon>
        <taxon>Chelicerata</taxon>
        <taxon>Arachnida</taxon>
        <taxon>Araneae</taxon>
        <taxon>Araneomorphae</taxon>
        <taxon>Entelegynae</taxon>
        <taxon>Araneoidea</taxon>
        <taxon>Araneidae</taxon>
        <taxon>Caerostris</taxon>
    </lineage>
</organism>
<keyword evidence="2" id="KW-1185">Reference proteome</keyword>
<comment type="caution">
    <text evidence="1">The sequence shown here is derived from an EMBL/GenBank/DDBJ whole genome shotgun (WGS) entry which is preliminary data.</text>
</comment>
<proteinExistence type="predicted"/>
<dbReference type="EMBL" id="BPLQ01012383">
    <property type="protein sequence ID" value="GIY65053.1"/>
    <property type="molecule type" value="Genomic_DNA"/>
</dbReference>
<gene>
    <name evidence="1" type="ORF">CDAR_268831</name>
</gene>
<reference evidence="1 2" key="1">
    <citation type="submission" date="2021-06" db="EMBL/GenBank/DDBJ databases">
        <title>Caerostris darwini draft genome.</title>
        <authorList>
            <person name="Kono N."/>
            <person name="Arakawa K."/>
        </authorList>
    </citation>
    <scope>NUCLEOTIDE SEQUENCE [LARGE SCALE GENOMIC DNA]</scope>
</reference>
<protein>
    <submittedName>
        <fullName evidence="1">Uncharacterized protein</fullName>
    </submittedName>
</protein>
<dbReference type="Proteomes" id="UP001054837">
    <property type="component" value="Unassembled WGS sequence"/>
</dbReference>
<evidence type="ECO:0000313" key="1">
    <source>
        <dbReference type="EMBL" id="GIY65053.1"/>
    </source>
</evidence>